<dbReference type="GO" id="GO:0000724">
    <property type="term" value="P:double-strand break repair via homologous recombination"/>
    <property type="evidence" value="ECO:0007669"/>
    <property type="project" value="UniProtKB-UniRule"/>
</dbReference>
<dbReference type="HAMAP" id="MF_01486">
    <property type="entry name" value="RecC"/>
    <property type="match status" value="1"/>
</dbReference>
<dbReference type="InterPro" id="IPR006697">
    <property type="entry name" value="RecC"/>
</dbReference>
<dbReference type="RefSeq" id="WP_109235827.1">
    <property type="nucleotide sequence ID" value="NZ_BMXZ01000001.1"/>
</dbReference>
<dbReference type="SUPFAM" id="SSF52540">
    <property type="entry name" value="P-loop containing nucleoside triphosphate hydrolases"/>
    <property type="match status" value="2"/>
</dbReference>
<dbReference type="GO" id="GO:0008854">
    <property type="term" value="F:exodeoxyribonuclease V activity"/>
    <property type="evidence" value="ECO:0007669"/>
    <property type="project" value="InterPro"/>
</dbReference>
<evidence type="ECO:0000256" key="2">
    <source>
        <dbReference type="ARBA" id="ARBA00022741"/>
    </source>
</evidence>
<sequence>MSFHLYYSNHLDTLQYIAGYITKVDPQDSPFDREYFLVQNFGMARWMQIKLAKQLGILTQAEFLLPSKMLINLLERIFTKEELEAHPIERLSKDDLFWPLVKILQEIVEDPAEEIHEQYQPILQYLEKYQQQSPSHKIHPDISIDINFENERETHEQSQFDTTSKSHPLNDGMKRAILHLSAELAAIFDKYIVYRSQWINAWSQGELAPPYFDESLPPALEKWQASLFERLYNSLGRPRHLGMMHPLIEQKLTDPSIKAHLPKRIFIIGLNSLPPLFLGLIVQFSKMIDIHLFFNNPSQYYWGDLIKGEAPQFNYYNFFTQLQSQIDPLSPHLPVSIDQLDEHWQNSYGHPLLASLGRVGRDHLHLLQQYDGTLELNVTEAFSEPEVKHLLSKIQNEIYHLRPLKESEKFPLTPDDRSIQLHINYSPMREVEALYNQILRELDHNPDLSLEEIVVMTPNIEEYAPFIDAIFGSAPKERYLPYSISDISLKESDTIFSALLQILTLPESAFKASDLLTLLQLPEIMEKFQFSESDIALIQFWISDVNIKQAIDGLHLTEELALPYDNQFEWDINTWRWGLQRMLLGYGSTRTALLFEQGEHGFYSRASDLNDPDFQTANQALIPYPYVEGKNAEILGRLCHLIDLLIETRDSLSGEKRVAEWLLILPEIWQRFFTLSTTNQDKLHFTQKIWHNILSGARALDYSTPLPLNALVPLLEQKLLEEKPEQNFIQGKITFCSFIPMRTIPFKMVAMIGMNQADFPKTAIHHSFDLMQYQRMRGDRQRSSDDRYLFLEAILSAKEILYLSYIGRSIQDNSECFPSLLIDELMRYIDQIAITENGISPTKNITFEHPMAPYNEALFNPQSPIQSFQSEWSLSRDIKSFYHAPYSYPMLLESYQKSQALTPLTEISLHTLIKFYQDPTQYFAEHRLTIPTYNSRANNIEDDEIFAIQNHLELYQFNRRVTNDLLREALYRPQNSGALDTDFLFQMEQSLSTNDTRSSGSLTQSPSTQSLATFAKQLFKRYRLEGSLPKFAYGDLLWEEKQTLPLLLASKLLSVQYPYGQWRSERYQRGITLYGQLPELTPDGLLIMWDVGEFNERRKIAAAITNLFFHATKECDRLHENLLYFSRKGDLIEEHPLPYYPQADAAKLLNHLIDGFLYGVSAPIPYYYTQDYKPAFSHPSFTEMLEALQADLPHLLTEEIESNELAQTFVTLLQDEHYINSLPTATRNLLNRVKSSFTIQSSFERLFPDNGAKEMLAFFLFYYHYLRELVTYES</sequence>
<dbReference type="Proteomes" id="UP000244948">
    <property type="component" value="Unassembled WGS sequence"/>
</dbReference>
<name>A0A2U2AN83_9GAMM</name>
<keyword evidence="7 10" id="KW-0067">ATP-binding</keyword>
<gene>
    <name evidence="10 12" type="primary">recC</name>
    <name evidence="12" type="ORF">DC082_03865</name>
</gene>
<dbReference type="InterPro" id="IPR041500">
    <property type="entry name" value="RecC_C"/>
</dbReference>
<keyword evidence="1 10" id="KW-0540">Nuclease</keyword>
<evidence type="ECO:0000256" key="7">
    <source>
        <dbReference type="ARBA" id="ARBA00022840"/>
    </source>
</evidence>
<dbReference type="GO" id="GO:0005524">
    <property type="term" value="F:ATP binding"/>
    <property type="evidence" value="ECO:0007669"/>
    <property type="project" value="UniProtKB-UniRule"/>
</dbReference>
<comment type="function">
    <text evidence="10">A helicase/nuclease that prepares dsDNA breaks (DSB) for recombinational DNA repair. Binds to DSBs and unwinds DNA via a highly rapid and processive ATP-dependent bidirectional helicase activity. Unwinds dsDNA until it encounters a Chi (crossover hotspot instigator) sequence from the 3' direction. Cuts ssDNA a few nucleotides 3' to the Chi site. The properties and activities of the enzyme are changed at Chi. The Chi-altered holoenzyme produces a long 3'-ssDNA overhang and facilitates RecA-binding to the ssDNA for homologous DNA recombination and repair. Holoenzyme degrades any linearized DNA that is unable to undergo homologous recombination. In the holoenzyme this subunit recognizes the wild-type Chi sequence, and when added to isolated RecB increases its ATP-dependent helicase processivity.</text>
</comment>
<dbReference type="EMBL" id="QEWR01000002">
    <property type="protein sequence ID" value="PWD84672.1"/>
    <property type="molecule type" value="Genomic_DNA"/>
</dbReference>
<reference evidence="12 13" key="1">
    <citation type="journal article" date="2018" name="Genome Announc.">
        <title>Ignatzschineria cameli sp. nov., isolated from necrotic foot tissue of dromedaries (Camelus dromedarius) and associated maggots (Wohlfahrtia species) in Dubai.</title>
        <authorList>
            <person name="Tsang C.C."/>
            <person name="Tang J.Y."/>
            <person name="Fong J.Y."/>
            <person name="Kinne J."/>
            <person name="Lee H.H."/>
            <person name="Joseph M."/>
            <person name="Jose S."/>
            <person name="Schuster R.K."/>
            <person name="Tang Y."/>
            <person name="Sivakumar S."/>
            <person name="Chen J.H."/>
            <person name="Teng J.L."/>
            <person name="Lau S.K."/>
            <person name="Wernery U."/>
            <person name="Woo P.C."/>
        </authorList>
    </citation>
    <scope>NUCLEOTIDE SEQUENCE [LARGE SCALE GENOMIC DNA]</scope>
    <source>
        <strain evidence="12 13">KCTC 22643</strain>
    </source>
</reference>
<evidence type="ECO:0000256" key="1">
    <source>
        <dbReference type="ARBA" id="ARBA00022722"/>
    </source>
</evidence>
<dbReference type="InterPro" id="IPR027417">
    <property type="entry name" value="P-loop_NTPase"/>
</dbReference>
<comment type="miscellaneous">
    <text evidence="10">In the RecBCD complex, RecB has a slow 3'-5' helicase, an exonuclease activity and loads RecA onto ssDNA, RecD has a fast 5'-3' helicase activity, while RecC stimulates the ATPase and processivity of the RecB helicase and contributes to recognition of the Chi site.</text>
</comment>
<dbReference type="Gene3D" id="1.10.486.10">
    <property type="entry name" value="PCRA, domain 4"/>
    <property type="match status" value="1"/>
</dbReference>
<proteinExistence type="inferred from homology"/>
<dbReference type="AlphaFoldDB" id="A0A2U2AN83"/>
<keyword evidence="6 10" id="KW-0269">Exonuclease</keyword>
<comment type="caution">
    <text evidence="12">The sequence shown here is derived from an EMBL/GenBank/DDBJ whole genome shotgun (WGS) entry which is preliminary data.</text>
</comment>
<evidence type="ECO:0000256" key="5">
    <source>
        <dbReference type="ARBA" id="ARBA00022806"/>
    </source>
</evidence>
<dbReference type="GO" id="GO:0009338">
    <property type="term" value="C:exodeoxyribonuclease V complex"/>
    <property type="evidence" value="ECO:0007669"/>
    <property type="project" value="InterPro"/>
</dbReference>
<dbReference type="PIRSF" id="PIRSF000980">
    <property type="entry name" value="RecC"/>
    <property type="match status" value="1"/>
</dbReference>
<evidence type="ECO:0000256" key="8">
    <source>
        <dbReference type="ARBA" id="ARBA00023125"/>
    </source>
</evidence>
<dbReference type="GO" id="GO:0003678">
    <property type="term" value="F:DNA helicase activity"/>
    <property type="evidence" value="ECO:0007669"/>
    <property type="project" value="UniProtKB-UniRule"/>
</dbReference>
<evidence type="ECO:0000256" key="4">
    <source>
        <dbReference type="ARBA" id="ARBA00022801"/>
    </source>
</evidence>
<keyword evidence="13" id="KW-1185">Reference proteome</keyword>
<dbReference type="PANTHER" id="PTHR30591">
    <property type="entry name" value="RECBCD ENZYME SUBUNIT RECC"/>
    <property type="match status" value="1"/>
</dbReference>
<comment type="subunit">
    <text evidence="10">Heterotrimer of RecB, RecC and RecD. All subunits contribute to DNA-binding.</text>
</comment>
<protein>
    <recommendedName>
        <fullName evidence="10">RecBCD enzyme subunit RecC</fullName>
    </recommendedName>
    <alternativeName>
        <fullName evidence="10">Exonuclease V subunit RecC</fullName>
        <shortName evidence="10">ExoV subunit RecC</shortName>
    </alternativeName>
    <alternativeName>
        <fullName evidence="10">Helicase/nuclease RecBCD subunit RecC</fullName>
    </alternativeName>
</protein>
<dbReference type="SUPFAM" id="SSF52980">
    <property type="entry name" value="Restriction endonuclease-like"/>
    <property type="match status" value="1"/>
</dbReference>
<dbReference type="Gene3D" id="3.40.50.10930">
    <property type="match status" value="2"/>
</dbReference>
<evidence type="ECO:0000259" key="11">
    <source>
        <dbReference type="Pfam" id="PF17946"/>
    </source>
</evidence>
<comment type="similarity">
    <text evidence="10">Belongs to the RecC family.</text>
</comment>
<evidence type="ECO:0000313" key="12">
    <source>
        <dbReference type="EMBL" id="PWD84672.1"/>
    </source>
</evidence>
<keyword evidence="3 10" id="KW-0227">DNA damage</keyword>
<dbReference type="Gene3D" id="3.40.50.300">
    <property type="entry name" value="P-loop containing nucleotide triphosphate hydrolases"/>
    <property type="match status" value="1"/>
</dbReference>
<dbReference type="GO" id="GO:0003677">
    <property type="term" value="F:DNA binding"/>
    <property type="evidence" value="ECO:0007669"/>
    <property type="project" value="UniProtKB-UniRule"/>
</dbReference>
<dbReference type="InterPro" id="IPR011335">
    <property type="entry name" value="Restrct_endonuc-II-like"/>
</dbReference>
<dbReference type="Gene3D" id="1.10.10.990">
    <property type="match status" value="1"/>
</dbReference>
<evidence type="ECO:0000313" key="13">
    <source>
        <dbReference type="Proteomes" id="UP000244948"/>
    </source>
</evidence>
<keyword evidence="8 10" id="KW-0238">DNA-binding</keyword>
<keyword evidence="9 10" id="KW-0234">DNA repair</keyword>
<dbReference type="InterPro" id="IPR013986">
    <property type="entry name" value="DExx_box_DNA_helicase_dom_sf"/>
</dbReference>
<dbReference type="Pfam" id="PF17946">
    <property type="entry name" value="RecC_C"/>
    <property type="match status" value="1"/>
</dbReference>
<dbReference type="Gene3D" id="1.10.10.160">
    <property type="match status" value="2"/>
</dbReference>
<dbReference type="Pfam" id="PF04257">
    <property type="entry name" value="Exonuc_V_gamma"/>
    <property type="match status" value="1"/>
</dbReference>
<evidence type="ECO:0000256" key="10">
    <source>
        <dbReference type="HAMAP-Rule" id="MF_01486"/>
    </source>
</evidence>
<keyword evidence="4 10" id="KW-0378">Hydrolase</keyword>
<dbReference type="PANTHER" id="PTHR30591:SF1">
    <property type="entry name" value="RECBCD ENZYME SUBUNIT RECC"/>
    <property type="match status" value="1"/>
</dbReference>
<evidence type="ECO:0000256" key="6">
    <source>
        <dbReference type="ARBA" id="ARBA00022839"/>
    </source>
</evidence>
<accession>A0A2U2AN83</accession>
<evidence type="ECO:0000256" key="3">
    <source>
        <dbReference type="ARBA" id="ARBA00022763"/>
    </source>
</evidence>
<feature type="domain" description="RecC C-terminal" evidence="11">
    <location>
        <begin position="905"/>
        <end position="1166"/>
    </location>
</feature>
<keyword evidence="5 10" id="KW-0347">Helicase</keyword>
<evidence type="ECO:0000256" key="9">
    <source>
        <dbReference type="ARBA" id="ARBA00023204"/>
    </source>
</evidence>
<keyword evidence="2 10" id="KW-0547">Nucleotide-binding</keyword>
<organism evidence="12 13">
    <name type="scientific">Ignatzschineria indica</name>
    <dbReference type="NCBI Taxonomy" id="472583"/>
    <lineage>
        <taxon>Bacteria</taxon>
        <taxon>Pseudomonadati</taxon>
        <taxon>Pseudomonadota</taxon>
        <taxon>Gammaproteobacteria</taxon>
        <taxon>Cardiobacteriales</taxon>
        <taxon>Ignatzschineriaceae</taxon>
        <taxon>Ignatzschineria</taxon>
    </lineage>
</organism>
<dbReference type="NCBIfam" id="TIGR01450">
    <property type="entry name" value="recC"/>
    <property type="match status" value="1"/>
</dbReference>